<dbReference type="RefSeq" id="XP_007736674.1">
    <property type="nucleotide sequence ID" value="XM_007738484.1"/>
</dbReference>
<proteinExistence type="predicted"/>
<organism evidence="2 3">
    <name type="scientific">Capronia epimyces CBS 606.96</name>
    <dbReference type="NCBI Taxonomy" id="1182542"/>
    <lineage>
        <taxon>Eukaryota</taxon>
        <taxon>Fungi</taxon>
        <taxon>Dikarya</taxon>
        <taxon>Ascomycota</taxon>
        <taxon>Pezizomycotina</taxon>
        <taxon>Eurotiomycetes</taxon>
        <taxon>Chaetothyriomycetidae</taxon>
        <taxon>Chaetothyriales</taxon>
        <taxon>Herpotrichiellaceae</taxon>
        <taxon>Capronia</taxon>
    </lineage>
</organism>
<dbReference type="Pfam" id="PF13911">
    <property type="entry name" value="AhpC-TSA_2"/>
    <property type="match status" value="1"/>
</dbReference>
<dbReference type="InterPro" id="IPR032801">
    <property type="entry name" value="PXL2A/B/C"/>
</dbReference>
<keyword evidence="3" id="KW-1185">Reference proteome</keyword>
<feature type="region of interest" description="Disordered" evidence="1">
    <location>
        <begin position="327"/>
        <end position="370"/>
    </location>
</feature>
<dbReference type="EMBL" id="AMGY01000007">
    <property type="protein sequence ID" value="EXJ80100.1"/>
    <property type="molecule type" value="Genomic_DNA"/>
</dbReference>
<evidence type="ECO:0000256" key="1">
    <source>
        <dbReference type="SAM" id="MobiDB-lite"/>
    </source>
</evidence>
<gene>
    <name evidence="2" type="ORF">A1O3_08386</name>
</gene>
<protein>
    <submittedName>
        <fullName evidence="2">Uncharacterized protein</fullName>
    </submittedName>
</protein>
<evidence type="ECO:0000313" key="3">
    <source>
        <dbReference type="Proteomes" id="UP000019478"/>
    </source>
</evidence>
<dbReference type="Proteomes" id="UP000019478">
    <property type="component" value="Unassembled WGS sequence"/>
</dbReference>
<accession>W9XRY8</accession>
<name>W9XRY8_9EURO</name>
<comment type="caution">
    <text evidence="2">The sequence shown here is derived from an EMBL/GenBank/DDBJ whole genome shotgun (WGS) entry which is preliminary data.</text>
</comment>
<dbReference type="HOGENOM" id="CLU_018496_0_0_1"/>
<dbReference type="OrthoDB" id="40334at2759"/>
<sequence length="412" mass="44473">MAVETIPDPAMLKEAFGHGVYSSDGSRVQFGSLFGAGDDSRPAERQVLVIFIRHFFCGNCQEYVRRLSSPESPFHPSRKRVNVTDTHSTASLSEAVTGSPPAVILIGPGLPSLIPSYAELTQCPYPVYADPSTRLYSILGMHRTLSLGPKTPGYIQHSLVRGAVKSAWQVVKRVGSGDAMGGGDWDVNGGEFLFVRHDHGASSARRAASSTRAGSAPPGWEVHWCHRMLNSRDHTEPVDLQYHTCSSTSSGQGNARANPLPHSILVDRKQGYSSNCRGSCPGPDIPRFREQVLLNQASHGLQPRRLGRTGSRCKSSGSCRAELPTVVPSARAAPQSEMRASSFLTAGTQPPARPSSPIEEEDEPRSRKSFTASIVDRVGVLVRTRSVSTRPARSATQRSGGGIFRRGLQLLP</sequence>
<dbReference type="STRING" id="1182542.W9XRY8"/>
<dbReference type="PANTHER" id="PTHR28630:SF3">
    <property type="entry name" value="PEROXIREDOXIN-LIKE 2C"/>
    <property type="match status" value="1"/>
</dbReference>
<feature type="compositionally biased region" description="Polar residues" evidence="1">
    <location>
        <begin position="338"/>
        <end position="348"/>
    </location>
</feature>
<feature type="compositionally biased region" description="Polar residues" evidence="1">
    <location>
        <begin position="386"/>
        <end position="398"/>
    </location>
</feature>
<reference evidence="2 3" key="1">
    <citation type="submission" date="2013-03" db="EMBL/GenBank/DDBJ databases">
        <title>The Genome Sequence of Capronia epimyces CBS 606.96.</title>
        <authorList>
            <consortium name="The Broad Institute Genomics Platform"/>
            <person name="Cuomo C."/>
            <person name="de Hoog S."/>
            <person name="Gorbushina A."/>
            <person name="Walker B."/>
            <person name="Young S.K."/>
            <person name="Zeng Q."/>
            <person name="Gargeya S."/>
            <person name="Fitzgerald M."/>
            <person name="Haas B."/>
            <person name="Abouelleil A."/>
            <person name="Allen A.W."/>
            <person name="Alvarado L."/>
            <person name="Arachchi H.M."/>
            <person name="Berlin A.M."/>
            <person name="Chapman S.B."/>
            <person name="Gainer-Dewar J."/>
            <person name="Goldberg J."/>
            <person name="Griggs A."/>
            <person name="Gujja S."/>
            <person name="Hansen M."/>
            <person name="Howarth C."/>
            <person name="Imamovic A."/>
            <person name="Ireland A."/>
            <person name="Larimer J."/>
            <person name="McCowan C."/>
            <person name="Murphy C."/>
            <person name="Pearson M."/>
            <person name="Poon T.W."/>
            <person name="Priest M."/>
            <person name="Roberts A."/>
            <person name="Saif S."/>
            <person name="Shea T."/>
            <person name="Sisk P."/>
            <person name="Sykes S."/>
            <person name="Wortman J."/>
            <person name="Nusbaum C."/>
            <person name="Birren B."/>
        </authorList>
    </citation>
    <scope>NUCLEOTIDE SEQUENCE [LARGE SCALE GENOMIC DNA]</scope>
    <source>
        <strain evidence="2 3">CBS 606.96</strain>
    </source>
</reference>
<dbReference type="eggNOG" id="KOG4498">
    <property type="taxonomic scope" value="Eukaryota"/>
</dbReference>
<evidence type="ECO:0000313" key="2">
    <source>
        <dbReference type="EMBL" id="EXJ80100.1"/>
    </source>
</evidence>
<dbReference type="PANTHER" id="PTHR28630">
    <property type="match status" value="1"/>
</dbReference>
<dbReference type="GeneID" id="19172474"/>
<feature type="region of interest" description="Disordered" evidence="1">
    <location>
        <begin position="386"/>
        <end position="412"/>
    </location>
</feature>
<dbReference type="AlphaFoldDB" id="W9XRY8"/>